<keyword evidence="5 11" id="KW-1133">Transmembrane helix</keyword>
<keyword evidence="14" id="KW-1185">Reference proteome</keyword>
<feature type="domain" description="Anti-sigma K factor RskA C-terminal" evidence="12">
    <location>
        <begin position="89"/>
        <end position="220"/>
    </location>
</feature>
<keyword evidence="3" id="KW-1003">Cell membrane</keyword>
<evidence type="ECO:0000256" key="4">
    <source>
        <dbReference type="ARBA" id="ARBA00022692"/>
    </source>
</evidence>
<keyword evidence="8" id="KW-0804">Transcription</keyword>
<protein>
    <recommendedName>
        <fullName evidence="10">Regulator of SigK</fullName>
    </recommendedName>
    <alternativeName>
        <fullName evidence="9">Sigma-K anti-sigma factor RskA</fullName>
    </alternativeName>
</protein>
<dbReference type="InterPro" id="IPR018764">
    <property type="entry name" value="RskA_C"/>
</dbReference>
<dbReference type="Gene3D" id="1.10.10.1320">
    <property type="entry name" value="Anti-sigma factor, zinc-finger domain"/>
    <property type="match status" value="1"/>
</dbReference>
<keyword evidence="7 11" id="KW-0472">Membrane</keyword>
<dbReference type="GO" id="GO:0016989">
    <property type="term" value="F:sigma factor antagonist activity"/>
    <property type="evidence" value="ECO:0007669"/>
    <property type="project" value="TreeGrafter"/>
</dbReference>
<dbReference type="RefSeq" id="WP_144857709.1">
    <property type="nucleotide sequence ID" value="NZ_BAAAYT010000002.1"/>
</dbReference>
<evidence type="ECO:0000256" key="2">
    <source>
        <dbReference type="ARBA" id="ARBA00004236"/>
    </source>
</evidence>
<dbReference type="InterPro" id="IPR051474">
    <property type="entry name" value="Anti-sigma-K/W_factor"/>
</dbReference>
<comment type="subcellular location">
    <subcellularLocation>
        <location evidence="2">Cell membrane</location>
    </subcellularLocation>
    <subcellularLocation>
        <location evidence="1">Membrane</location>
        <topology evidence="1">Single-pass membrane protein</topology>
    </subcellularLocation>
</comment>
<evidence type="ECO:0000256" key="8">
    <source>
        <dbReference type="ARBA" id="ARBA00023163"/>
    </source>
</evidence>
<evidence type="ECO:0000256" key="7">
    <source>
        <dbReference type="ARBA" id="ARBA00023136"/>
    </source>
</evidence>
<evidence type="ECO:0000256" key="5">
    <source>
        <dbReference type="ARBA" id="ARBA00022989"/>
    </source>
</evidence>
<sequence length="227" mass="23743">MTEDELHDLAPLYVVDALDADEVVTFEDHLRGCTSCADTVAELSEALVPLSEGLEVAPPPQLRQRVLAQAATSATVTPAHRTRRRAPVWLAAAAAAVVAAGGAWAAVQWLDESPTEQVVQAEDAQRHSAPTDGGQLVVVTSAARDRAVITLPEVVESPEREQVYQAWFIGEDGSARSAGVLSQDALEGREALLTGSPRGAKAVALTVEPAGGSTQPTQDPFAVVPLG</sequence>
<dbReference type="AlphaFoldDB" id="A0A560W7M8"/>
<evidence type="ECO:0000256" key="10">
    <source>
        <dbReference type="ARBA" id="ARBA00030803"/>
    </source>
</evidence>
<organism evidence="13 14">
    <name type="scientific">Marihabitans asiaticum</name>
    <dbReference type="NCBI Taxonomy" id="415218"/>
    <lineage>
        <taxon>Bacteria</taxon>
        <taxon>Bacillati</taxon>
        <taxon>Actinomycetota</taxon>
        <taxon>Actinomycetes</taxon>
        <taxon>Micrococcales</taxon>
        <taxon>Intrasporangiaceae</taxon>
        <taxon>Marihabitans</taxon>
    </lineage>
</organism>
<evidence type="ECO:0000313" key="13">
    <source>
        <dbReference type="EMBL" id="TWD13618.1"/>
    </source>
</evidence>
<dbReference type="EMBL" id="VIUW01000004">
    <property type="protein sequence ID" value="TWD13618.1"/>
    <property type="molecule type" value="Genomic_DNA"/>
</dbReference>
<comment type="caution">
    <text evidence="13">The sequence shown here is derived from an EMBL/GenBank/DDBJ whole genome shotgun (WGS) entry which is preliminary data.</text>
</comment>
<name>A0A560W7M8_9MICO</name>
<dbReference type="InterPro" id="IPR041916">
    <property type="entry name" value="Anti_sigma_zinc_sf"/>
</dbReference>
<dbReference type="Pfam" id="PF10099">
    <property type="entry name" value="RskA_C"/>
    <property type="match status" value="1"/>
</dbReference>
<gene>
    <name evidence="13" type="ORF">FB557_2245</name>
</gene>
<feature type="transmembrane region" description="Helical" evidence="11">
    <location>
        <begin position="88"/>
        <end position="110"/>
    </location>
</feature>
<dbReference type="GO" id="GO:0005886">
    <property type="term" value="C:plasma membrane"/>
    <property type="evidence" value="ECO:0007669"/>
    <property type="project" value="UniProtKB-SubCell"/>
</dbReference>
<keyword evidence="6" id="KW-0805">Transcription regulation</keyword>
<dbReference type="GO" id="GO:0006417">
    <property type="term" value="P:regulation of translation"/>
    <property type="evidence" value="ECO:0007669"/>
    <property type="project" value="TreeGrafter"/>
</dbReference>
<dbReference type="Proteomes" id="UP000315628">
    <property type="component" value="Unassembled WGS sequence"/>
</dbReference>
<evidence type="ECO:0000256" key="1">
    <source>
        <dbReference type="ARBA" id="ARBA00004167"/>
    </source>
</evidence>
<evidence type="ECO:0000313" key="14">
    <source>
        <dbReference type="Proteomes" id="UP000315628"/>
    </source>
</evidence>
<keyword evidence="4 11" id="KW-0812">Transmembrane</keyword>
<reference evidence="13 14" key="1">
    <citation type="submission" date="2019-06" db="EMBL/GenBank/DDBJ databases">
        <title>Sequencing the genomes of 1000 actinobacteria strains.</title>
        <authorList>
            <person name="Klenk H.-P."/>
        </authorList>
    </citation>
    <scope>NUCLEOTIDE SEQUENCE [LARGE SCALE GENOMIC DNA]</scope>
    <source>
        <strain evidence="13 14">DSM 18935</strain>
    </source>
</reference>
<evidence type="ECO:0000256" key="9">
    <source>
        <dbReference type="ARBA" id="ARBA00029829"/>
    </source>
</evidence>
<accession>A0A560W7M8</accession>
<evidence type="ECO:0000256" key="6">
    <source>
        <dbReference type="ARBA" id="ARBA00023015"/>
    </source>
</evidence>
<dbReference type="PANTHER" id="PTHR37461:SF1">
    <property type="entry name" value="ANTI-SIGMA-K FACTOR RSKA"/>
    <property type="match status" value="1"/>
</dbReference>
<evidence type="ECO:0000256" key="3">
    <source>
        <dbReference type="ARBA" id="ARBA00022475"/>
    </source>
</evidence>
<evidence type="ECO:0000256" key="11">
    <source>
        <dbReference type="SAM" id="Phobius"/>
    </source>
</evidence>
<dbReference type="OrthoDB" id="153510at2"/>
<proteinExistence type="predicted"/>
<dbReference type="PANTHER" id="PTHR37461">
    <property type="entry name" value="ANTI-SIGMA-K FACTOR RSKA"/>
    <property type="match status" value="1"/>
</dbReference>
<evidence type="ECO:0000259" key="12">
    <source>
        <dbReference type="Pfam" id="PF10099"/>
    </source>
</evidence>